<proteinExistence type="predicted"/>
<evidence type="ECO:0000313" key="2">
    <source>
        <dbReference type="Proteomes" id="UP000255082"/>
    </source>
</evidence>
<evidence type="ECO:0000313" key="1">
    <source>
        <dbReference type="EMBL" id="SUA47230.1"/>
    </source>
</evidence>
<sequence length="58" mass="6859">MAVVTRLVACWLRNLADHIDPPRRPHIQFAPIHVADRDALSRYCRERDPKDTARLLRR</sequence>
<gene>
    <name evidence="1" type="ORF">NCTC13184_05770</name>
</gene>
<dbReference type="AlphaFoldDB" id="A0A378X0T4"/>
<dbReference type="RefSeq" id="WP_157126626.1">
    <property type="nucleotide sequence ID" value="NZ_JAJFOE010000001.1"/>
</dbReference>
<reference evidence="1 2" key="1">
    <citation type="submission" date="2018-06" db="EMBL/GenBank/DDBJ databases">
        <authorList>
            <consortium name="Pathogen Informatics"/>
            <person name="Doyle S."/>
        </authorList>
    </citation>
    <scope>NUCLEOTIDE SEQUENCE [LARGE SCALE GENOMIC DNA]</scope>
    <source>
        <strain evidence="1 2">NCTC13184</strain>
    </source>
</reference>
<dbReference type="Proteomes" id="UP000255082">
    <property type="component" value="Unassembled WGS sequence"/>
</dbReference>
<dbReference type="EMBL" id="UGRU01000001">
    <property type="protein sequence ID" value="SUA47230.1"/>
    <property type="molecule type" value="Genomic_DNA"/>
</dbReference>
<accession>A0A378X0T4</accession>
<protein>
    <submittedName>
        <fullName evidence="1">Uncharacterized protein</fullName>
    </submittedName>
</protein>
<organism evidence="1 2">
    <name type="scientific">Nocardia africana</name>
    <dbReference type="NCBI Taxonomy" id="134964"/>
    <lineage>
        <taxon>Bacteria</taxon>
        <taxon>Bacillati</taxon>
        <taxon>Actinomycetota</taxon>
        <taxon>Actinomycetes</taxon>
        <taxon>Mycobacteriales</taxon>
        <taxon>Nocardiaceae</taxon>
        <taxon>Nocardia</taxon>
    </lineage>
</organism>
<name>A0A378X0T4_9NOCA</name>